<dbReference type="PANTHER" id="PTHR10584">
    <property type="entry name" value="SUGAR KINASE"/>
    <property type="match status" value="1"/>
</dbReference>
<dbReference type="InterPro" id="IPR002173">
    <property type="entry name" value="Carboh/pur_kinase_PfkB_CS"/>
</dbReference>
<evidence type="ECO:0000313" key="5">
    <source>
        <dbReference type="EMBL" id="RNM31562.1"/>
    </source>
</evidence>
<dbReference type="SUPFAM" id="SSF53613">
    <property type="entry name" value="Ribokinase-like"/>
    <property type="match status" value="1"/>
</dbReference>
<keyword evidence="1" id="KW-0808">Transferase</keyword>
<reference evidence="5 6" key="1">
    <citation type="submission" date="2018-11" db="EMBL/GenBank/DDBJ databases">
        <title>Clostridium sp. nov., a member of the family Erysipelotrichaceae isolated from pig faeces.</title>
        <authorList>
            <person name="Chang Y.-H."/>
        </authorList>
    </citation>
    <scope>NUCLEOTIDE SEQUENCE [LARGE SCALE GENOMIC DNA]</scope>
    <source>
        <strain evidence="5 6">YH-panp20</strain>
    </source>
</reference>
<dbReference type="InterPro" id="IPR011611">
    <property type="entry name" value="PfkB_dom"/>
</dbReference>
<dbReference type="InterPro" id="IPR029056">
    <property type="entry name" value="Ribokinase-like"/>
</dbReference>
<dbReference type="OrthoDB" id="9775849at2"/>
<dbReference type="GO" id="GO:0005829">
    <property type="term" value="C:cytosol"/>
    <property type="evidence" value="ECO:0007669"/>
    <property type="project" value="TreeGrafter"/>
</dbReference>
<sequence>MKLVRNSFELFLIFLYIVSMSILGIGQSVYDMVLPVDHIPENEKIRIYHSVSCMGGPVSCAMYVCGKWHADTHIMTRVGNDVWGKEIIKTLQEVNIDVSSMVIDPSITTSQSHILVFPSGDRTILNVPIQKESSMEPMWPDQVDVILMDGHEVEWCKEAMKRYPSAITILDGDKYKPETEDLIHQVDYLICSQQFTNMLDIHSYHQLVALNPSSIWTQGSKGCIYQNQVYPSYPCKVMDTTGAGDVFHGAFAYGMDSGFDIPSCIRISNMAAAMVCEGLGGVLSVPTWESVNERLSICEKNRK</sequence>
<dbReference type="Pfam" id="PF00294">
    <property type="entry name" value="PfkB"/>
    <property type="match status" value="1"/>
</dbReference>
<dbReference type="GO" id="GO:0016301">
    <property type="term" value="F:kinase activity"/>
    <property type="evidence" value="ECO:0007669"/>
    <property type="project" value="UniProtKB-KW"/>
</dbReference>
<dbReference type="PANTHER" id="PTHR10584:SF157">
    <property type="entry name" value="SULFOFRUCTOSE KINASE"/>
    <property type="match status" value="1"/>
</dbReference>
<comment type="caution">
    <text evidence="5">The sequence shown here is derived from an EMBL/GenBank/DDBJ whole genome shotgun (WGS) entry which is preliminary data.</text>
</comment>
<dbReference type="AlphaFoldDB" id="A0A3N0I5G8"/>
<feature type="domain" description="Carbohydrate kinase PfkB" evidence="4">
    <location>
        <begin position="24"/>
        <end position="287"/>
    </location>
</feature>
<evidence type="ECO:0000256" key="1">
    <source>
        <dbReference type="ARBA" id="ARBA00022679"/>
    </source>
</evidence>
<gene>
    <name evidence="5" type="ORF">EDX97_03110</name>
</gene>
<dbReference type="EMBL" id="RJQC01000001">
    <property type="protein sequence ID" value="RNM31562.1"/>
    <property type="molecule type" value="Genomic_DNA"/>
</dbReference>
<dbReference type="Gene3D" id="3.40.1190.20">
    <property type="match status" value="1"/>
</dbReference>
<evidence type="ECO:0000259" key="4">
    <source>
        <dbReference type="Pfam" id="PF00294"/>
    </source>
</evidence>
<keyword evidence="2 5" id="KW-0418">Kinase</keyword>
<evidence type="ECO:0000313" key="6">
    <source>
        <dbReference type="Proteomes" id="UP000276568"/>
    </source>
</evidence>
<organism evidence="5 6">
    <name type="scientific">Absicoccus porci</name>
    <dbReference type="NCBI Taxonomy" id="2486576"/>
    <lineage>
        <taxon>Bacteria</taxon>
        <taxon>Bacillati</taxon>
        <taxon>Bacillota</taxon>
        <taxon>Erysipelotrichia</taxon>
        <taxon>Erysipelotrichales</taxon>
        <taxon>Erysipelotrichaceae</taxon>
        <taxon>Absicoccus</taxon>
    </lineage>
</organism>
<evidence type="ECO:0000256" key="3">
    <source>
        <dbReference type="SAM" id="Phobius"/>
    </source>
</evidence>
<dbReference type="PROSITE" id="PS00584">
    <property type="entry name" value="PFKB_KINASES_2"/>
    <property type="match status" value="1"/>
</dbReference>
<dbReference type="Proteomes" id="UP000276568">
    <property type="component" value="Unassembled WGS sequence"/>
</dbReference>
<accession>A0A3N0I5G8</accession>
<keyword evidence="3" id="KW-1133">Transmembrane helix</keyword>
<protein>
    <submittedName>
        <fullName evidence="5">Carbohydrate kinase</fullName>
    </submittedName>
</protein>
<proteinExistence type="predicted"/>
<evidence type="ECO:0000256" key="2">
    <source>
        <dbReference type="ARBA" id="ARBA00022777"/>
    </source>
</evidence>
<name>A0A3N0I5G8_9FIRM</name>
<feature type="transmembrane region" description="Helical" evidence="3">
    <location>
        <begin position="12"/>
        <end position="30"/>
    </location>
</feature>
<keyword evidence="3" id="KW-0812">Transmembrane</keyword>
<keyword evidence="6" id="KW-1185">Reference proteome</keyword>
<keyword evidence="3" id="KW-0472">Membrane</keyword>